<evidence type="ECO:0000313" key="2">
    <source>
        <dbReference type="Proteomes" id="UP001162480"/>
    </source>
</evidence>
<protein>
    <submittedName>
        <fullName evidence="1">Uncharacterized protein</fullName>
    </submittedName>
</protein>
<evidence type="ECO:0000313" key="1">
    <source>
        <dbReference type="EMBL" id="CAI9724594.1"/>
    </source>
</evidence>
<proteinExistence type="predicted"/>
<keyword evidence="2" id="KW-1185">Reference proteome</keyword>
<gene>
    <name evidence="1" type="ORF">OCTVUL_1B009725</name>
</gene>
<dbReference type="Proteomes" id="UP001162480">
    <property type="component" value="Chromosome 6"/>
</dbReference>
<name>A0AA36F4Z6_OCTVU</name>
<organism evidence="1 2">
    <name type="scientific">Octopus vulgaris</name>
    <name type="common">Common octopus</name>
    <dbReference type="NCBI Taxonomy" id="6645"/>
    <lineage>
        <taxon>Eukaryota</taxon>
        <taxon>Metazoa</taxon>
        <taxon>Spiralia</taxon>
        <taxon>Lophotrochozoa</taxon>
        <taxon>Mollusca</taxon>
        <taxon>Cephalopoda</taxon>
        <taxon>Coleoidea</taxon>
        <taxon>Octopodiformes</taxon>
        <taxon>Octopoda</taxon>
        <taxon>Incirrata</taxon>
        <taxon>Octopodidae</taxon>
        <taxon>Octopus</taxon>
    </lineage>
</organism>
<dbReference type="EMBL" id="OX597819">
    <property type="protein sequence ID" value="CAI9724594.1"/>
    <property type="molecule type" value="Genomic_DNA"/>
</dbReference>
<sequence>MMMMTSTTTESVAEVDDGYNAGVAAATDAAAGDKQRRLVRHSNDWNLYDDDLGIWSGDSFNLESKPSADIVEDYISCSVAFSFVKRIFT</sequence>
<accession>A0AA36F4Z6</accession>
<reference evidence="1" key="1">
    <citation type="submission" date="2023-08" db="EMBL/GenBank/DDBJ databases">
        <authorList>
            <person name="Alioto T."/>
            <person name="Alioto T."/>
            <person name="Gomez Garrido J."/>
        </authorList>
    </citation>
    <scope>NUCLEOTIDE SEQUENCE</scope>
</reference>
<dbReference type="AlphaFoldDB" id="A0AA36F4Z6"/>